<evidence type="ECO:0000313" key="6">
    <source>
        <dbReference type="Proteomes" id="UP001238163"/>
    </source>
</evidence>
<keyword evidence="2" id="KW-0408">Iron</keyword>
<keyword evidence="5" id="KW-0670">Pyruvate</keyword>
<comment type="caution">
    <text evidence="5">The sequence shown here is derived from an EMBL/GenBank/DDBJ whole genome shotgun (WGS) entry which is preliminary data.</text>
</comment>
<accession>A0AAE3VF58</accession>
<evidence type="ECO:0000259" key="4">
    <source>
        <dbReference type="PROSITE" id="PS51379"/>
    </source>
</evidence>
<dbReference type="RefSeq" id="WP_307260774.1">
    <property type="nucleotide sequence ID" value="NZ_JAUSVL010000001.1"/>
</dbReference>
<dbReference type="Proteomes" id="UP001238163">
    <property type="component" value="Unassembled WGS sequence"/>
</dbReference>
<dbReference type="EC" id="1.97.1.4" evidence="5"/>
<evidence type="ECO:0000256" key="3">
    <source>
        <dbReference type="ARBA" id="ARBA00023014"/>
    </source>
</evidence>
<evidence type="ECO:0000256" key="2">
    <source>
        <dbReference type="ARBA" id="ARBA00023004"/>
    </source>
</evidence>
<keyword evidence="6" id="KW-1185">Reference proteome</keyword>
<dbReference type="AlphaFoldDB" id="A0AAE3VF58"/>
<dbReference type="Gene3D" id="3.30.70.20">
    <property type="match status" value="1"/>
</dbReference>
<dbReference type="Pfam" id="PF13237">
    <property type="entry name" value="Fer4_10"/>
    <property type="match status" value="1"/>
</dbReference>
<dbReference type="GO" id="GO:0043365">
    <property type="term" value="F:[formate-C-acetyltransferase]-activating enzyme activity"/>
    <property type="evidence" value="ECO:0007669"/>
    <property type="project" value="UniProtKB-EC"/>
</dbReference>
<keyword evidence="5" id="KW-0560">Oxidoreductase</keyword>
<feature type="domain" description="4Fe-4S ferredoxin-type" evidence="4">
    <location>
        <begin position="2"/>
        <end position="30"/>
    </location>
</feature>
<keyword evidence="3" id="KW-0411">Iron-sulfur</keyword>
<keyword evidence="5" id="KW-0456">Lyase</keyword>
<proteinExistence type="predicted"/>
<sequence>MKYYVIDRGCKLCDACYWACPAKAIRIVDDVRAEIIQDQCRHCGVCYDSCANEAISIYDDAAAAQAAIVRFAQSRPS</sequence>
<dbReference type="SUPFAM" id="SSF54862">
    <property type="entry name" value="4Fe-4S ferredoxins"/>
    <property type="match status" value="1"/>
</dbReference>
<dbReference type="InterPro" id="IPR017900">
    <property type="entry name" value="4Fe4S_Fe_S_CS"/>
</dbReference>
<dbReference type="EMBL" id="JAUSVL010000001">
    <property type="protein sequence ID" value="MDQ0289352.1"/>
    <property type="molecule type" value="Genomic_DNA"/>
</dbReference>
<protein>
    <submittedName>
        <fullName evidence="5">Pyruvate formate lyase activating enzyme</fullName>
        <ecNumber evidence="5">1.97.1.4</ecNumber>
    </submittedName>
</protein>
<evidence type="ECO:0000313" key="5">
    <source>
        <dbReference type="EMBL" id="MDQ0289352.1"/>
    </source>
</evidence>
<reference evidence="5" key="1">
    <citation type="submission" date="2023-07" db="EMBL/GenBank/DDBJ databases">
        <title>Genomic Encyclopedia of Type Strains, Phase IV (KMG-IV): sequencing the most valuable type-strain genomes for metagenomic binning, comparative biology and taxonomic classification.</title>
        <authorList>
            <person name="Goeker M."/>
        </authorList>
    </citation>
    <scope>NUCLEOTIDE SEQUENCE</scope>
    <source>
        <strain evidence="5">DSM 24202</strain>
    </source>
</reference>
<organism evidence="5 6">
    <name type="scientific">Oligosphaera ethanolica</name>
    <dbReference type="NCBI Taxonomy" id="760260"/>
    <lineage>
        <taxon>Bacteria</taxon>
        <taxon>Pseudomonadati</taxon>
        <taxon>Lentisphaerota</taxon>
        <taxon>Oligosphaeria</taxon>
        <taxon>Oligosphaerales</taxon>
        <taxon>Oligosphaeraceae</taxon>
        <taxon>Oligosphaera</taxon>
    </lineage>
</organism>
<dbReference type="PROSITE" id="PS00198">
    <property type="entry name" value="4FE4S_FER_1"/>
    <property type="match status" value="1"/>
</dbReference>
<evidence type="ECO:0000256" key="1">
    <source>
        <dbReference type="ARBA" id="ARBA00022723"/>
    </source>
</evidence>
<dbReference type="GO" id="GO:0046872">
    <property type="term" value="F:metal ion binding"/>
    <property type="evidence" value="ECO:0007669"/>
    <property type="project" value="UniProtKB-KW"/>
</dbReference>
<feature type="domain" description="4Fe-4S ferredoxin-type" evidence="4">
    <location>
        <begin position="31"/>
        <end position="60"/>
    </location>
</feature>
<name>A0AAE3VF58_9BACT</name>
<dbReference type="InterPro" id="IPR017896">
    <property type="entry name" value="4Fe4S_Fe-S-bd"/>
</dbReference>
<gene>
    <name evidence="5" type="ORF">J3R75_001459</name>
</gene>
<dbReference type="GO" id="GO:0051536">
    <property type="term" value="F:iron-sulfur cluster binding"/>
    <property type="evidence" value="ECO:0007669"/>
    <property type="project" value="UniProtKB-KW"/>
</dbReference>
<dbReference type="GO" id="GO:0016829">
    <property type="term" value="F:lyase activity"/>
    <property type="evidence" value="ECO:0007669"/>
    <property type="project" value="UniProtKB-KW"/>
</dbReference>
<dbReference type="PROSITE" id="PS51379">
    <property type="entry name" value="4FE4S_FER_2"/>
    <property type="match status" value="2"/>
</dbReference>
<keyword evidence="1" id="KW-0479">Metal-binding</keyword>